<dbReference type="InterPro" id="IPR005303">
    <property type="entry name" value="MOCOS_middle"/>
</dbReference>
<dbReference type="GO" id="GO:0030170">
    <property type="term" value="F:pyridoxal phosphate binding"/>
    <property type="evidence" value="ECO:0007669"/>
    <property type="project" value="InterPro"/>
</dbReference>
<dbReference type="InterPro" id="IPR005302">
    <property type="entry name" value="MoCF_Sase_C"/>
</dbReference>
<dbReference type="STRING" id="553469.SAMN04487947_1977"/>
<evidence type="ECO:0000313" key="3">
    <source>
        <dbReference type="EMBL" id="SFR52919.1"/>
    </source>
</evidence>
<feature type="region of interest" description="Disordered" evidence="1">
    <location>
        <begin position="1"/>
        <end position="23"/>
    </location>
</feature>
<sequence>MPADSTPGDEGSEPGDPMDGPTAVVRRLTTFPVKSLDGCDRESVELVENGGLDGDREFALFDSNGDYVNGKRERAVHRIRADFDPATRRLRLVVPDREAAFDVDDDRAAMTAFLSEFFGYEVSLDQNRAGGFPDDTEASGPTVVSTATLRETASWFDGITVDGMRRRLRANVELGARGDGELPPFWEDRLFDRRGRVVEFSVGSVRFAGVNPCQRCVVPSRDPDTGDEYDGFRETFVRRRAETKPDWAKSDWFDHDFRLMVNTRVPESSWGETLAVGDEVRVGASRPAAE</sequence>
<protein>
    <recommendedName>
        <fullName evidence="2">MOSC domain-containing protein</fullName>
    </recommendedName>
</protein>
<organism evidence="3 4">
    <name type="scientific">Halogeometricum rufum</name>
    <dbReference type="NCBI Taxonomy" id="553469"/>
    <lineage>
        <taxon>Archaea</taxon>
        <taxon>Methanobacteriati</taxon>
        <taxon>Methanobacteriota</taxon>
        <taxon>Stenosarchaea group</taxon>
        <taxon>Halobacteria</taxon>
        <taxon>Halobacteriales</taxon>
        <taxon>Haloferacaceae</taxon>
        <taxon>Halogeometricum</taxon>
    </lineage>
</organism>
<dbReference type="GO" id="GO:0030151">
    <property type="term" value="F:molybdenum ion binding"/>
    <property type="evidence" value="ECO:0007669"/>
    <property type="project" value="InterPro"/>
</dbReference>
<keyword evidence="4" id="KW-1185">Reference proteome</keyword>
<dbReference type="Pfam" id="PF03476">
    <property type="entry name" value="MOSC_N"/>
    <property type="match status" value="1"/>
</dbReference>
<dbReference type="OrthoDB" id="211216at2157"/>
<reference evidence="4" key="1">
    <citation type="submission" date="2016-10" db="EMBL/GenBank/DDBJ databases">
        <authorList>
            <person name="Varghese N."/>
            <person name="Submissions S."/>
        </authorList>
    </citation>
    <scope>NUCLEOTIDE SEQUENCE [LARGE SCALE GENOMIC DNA]</scope>
    <source>
        <strain evidence="4">CGMCC 1.7736</strain>
    </source>
</reference>
<dbReference type="RefSeq" id="WP_177232588.1">
    <property type="nucleotide sequence ID" value="NZ_FOYT01000002.1"/>
</dbReference>
<evidence type="ECO:0000256" key="1">
    <source>
        <dbReference type="SAM" id="MobiDB-lite"/>
    </source>
</evidence>
<gene>
    <name evidence="3" type="ORF">SAMN04487947_1977</name>
</gene>
<dbReference type="EMBL" id="FOYT01000002">
    <property type="protein sequence ID" value="SFR52919.1"/>
    <property type="molecule type" value="Genomic_DNA"/>
</dbReference>
<dbReference type="GO" id="GO:0003824">
    <property type="term" value="F:catalytic activity"/>
    <property type="evidence" value="ECO:0007669"/>
    <property type="project" value="InterPro"/>
</dbReference>
<dbReference type="PROSITE" id="PS51340">
    <property type="entry name" value="MOSC"/>
    <property type="match status" value="1"/>
</dbReference>
<dbReference type="SUPFAM" id="SSF141673">
    <property type="entry name" value="MOSC N-terminal domain-like"/>
    <property type="match status" value="1"/>
</dbReference>
<evidence type="ECO:0000259" key="2">
    <source>
        <dbReference type="PROSITE" id="PS51340"/>
    </source>
</evidence>
<proteinExistence type="predicted"/>
<evidence type="ECO:0000313" key="4">
    <source>
        <dbReference type="Proteomes" id="UP000198531"/>
    </source>
</evidence>
<dbReference type="AlphaFoldDB" id="A0A1I6HEP0"/>
<feature type="domain" description="MOSC" evidence="2">
    <location>
        <begin position="90"/>
        <end position="283"/>
    </location>
</feature>
<dbReference type="Proteomes" id="UP000198531">
    <property type="component" value="Unassembled WGS sequence"/>
</dbReference>
<name>A0A1I6HEP0_9EURY</name>
<accession>A0A1I6HEP0</accession>